<dbReference type="STRING" id="1030841.HMPREF9370_1695"/>
<feature type="domain" description="Integrase catalytic" evidence="2">
    <location>
        <begin position="227"/>
        <end position="430"/>
    </location>
</feature>
<reference evidence="3 4" key="1">
    <citation type="submission" date="2011-06" db="EMBL/GenBank/DDBJ databases">
        <authorList>
            <person name="Muzny D."/>
            <person name="Qin X."/>
            <person name="Deng J."/>
            <person name="Jiang H."/>
            <person name="Liu Y."/>
            <person name="Qu J."/>
            <person name="Song X.-Z."/>
            <person name="Zhang L."/>
            <person name="Thornton R."/>
            <person name="Coyle M."/>
            <person name="Francisco L."/>
            <person name="Jackson L."/>
            <person name="Javaid M."/>
            <person name="Korchina V."/>
            <person name="Kovar C."/>
            <person name="Mata R."/>
            <person name="Mathew T."/>
            <person name="Ngo R."/>
            <person name="Nguyen L."/>
            <person name="Nguyen N."/>
            <person name="Okwuonu G."/>
            <person name="Ongeri F."/>
            <person name="Pham C."/>
            <person name="Simmons D."/>
            <person name="Wilczek-Boney K."/>
            <person name="Hale W."/>
            <person name="Jakkamsetti A."/>
            <person name="Pham P."/>
            <person name="Ruth R."/>
            <person name="San Lucas F."/>
            <person name="Warren J."/>
            <person name="Zhang J."/>
            <person name="Zhao Z."/>
            <person name="Zhou C."/>
            <person name="Zhu D."/>
            <person name="Lee S."/>
            <person name="Bess C."/>
            <person name="Blankenburg K."/>
            <person name="Forbes L."/>
            <person name="Fu Q."/>
            <person name="Gubbala S."/>
            <person name="Hirani K."/>
            <person name="Jayaseelan J.C."/>
            <person name="Lara F."/>
            <person name="Munidasa M."/>
            <person name="Palculict T."/>
            <person name="Patil S."/>
            <person name="Pu L.-L."/>
            <person name="Saada N."/>
            <person name="Tang L."/>
            <person name="Weissenberger G."/>
            <person name="Zhu Y."/>
            <person name="Hemphill L."/>
            <person name="Shang Y."/>
            <person name="Youmans B."/>
            <person name="Ayvaz T."/>
            <person name="Ross M."/>
            <person name="Santibanez J."/>
            <person name="Aqrawi P."/>
            <person name="Gross S."/>
            <person name="Joshi V."/>
            <person name="Fowler G."/>
            <person name="Nazareth L."/>
            <person name="Reid J."/>
            <person name="Worley K."/>
            <person name="Petrosino J."/>
            <person name="Highlander S."/>
            <person name="Gibbs R."/>
        </authorList>
    </citation>
    <scope>NUCLEOTIDE SEQUENCE [LARGE SCALE GENOMIC DNA]</scope>
    <source>
        <strain evidence="3 4">9715</strain>
    </source>
</reference>
<dbReference type="PROSITE" id="PS50994">
    <property type="entry name" value="INTEGRASE"/>
    <property type="match status" value="1"/>
</dbReference>
<dbReference type="InterPro" id="IPR036397">
    <property type="entry name" value="RNaseH_sf"/>
</dbReference>
<dbReference type="InterPro" id="IPR015378">
    <property type="entry name" value="Transposase-like_Mu_C"/>
</dbReference>
<gene>
    <name evidence="3" type="ORF">HMPREF9370_1695</name>
</gene>
<dbReference type="HOGENOM" id="CLU_017991_4_0_4"/>
<sequence length="637" mass="73350">MEKAMNTGKAVLDIRPGAMVEFNGICCVITNIVDLDTVLLTEVESRKTYQVKVAELSSITNEPPSAQDLSTIDAQEWATATKRFEIIKPLLDDKKRTKKAVEERAAQFGVHTNTIYRWLRQYHETGLLTGLFKQHRKDKGCYRIDSNVEEIVQSVIEKEYLTKQKKPVQQIINEIKRQCLDVGLAYPHNNTIRARISKLDPQFKIAKRQGKKAAEEQFKPSKGSFPNADFPLAVIQIDHTKLDIILVDDVYRKPIGRPWITMAVDVFSRMIPGFYISFDPPSALSAGLCLAHSVLTKEKWLAQHEVEGLWPCWGLPRKIHLDNAREFHGKVLEKACKQYGIDIEWRPVGRPHFGGHIERLLGTVLQEIHTLPGTTFSNVVERRNYDSEDSAVFTLSEFEKWLTTFITGVYHQRMHSALGMSPMAKYKEGIFGTDSLPGTGMPPKVLDETKFRLDFMPFEMRTVQQYGVSIHKIHYWHDVLRTWIGSTEPGNPKRARQFVFRFDPRDLSVIWFFDPELNSYFAIPYRDSSHPVMSIWELREINRQLKQEHKSNIDERMIFSAYGKMREMEEQAQGKTKAVRRAMQRRKKNESIAITKPVPKENNGINNTATAFPQTDSLETEMSFENVQPFDDLDDLS</sequence>
<dbReference type="SUPFAM" id="SSF46689">
    <property type="entry name" value="Homeodomain-like"/>
    <property type="match status" value="1"/>
</dbReference>
<dbReference type="Pfam" id="PF09299">
    <property type="entry name" value="Mu-transpos_C"/>
    <property type="match status" value="1"/>
</dbReference>
<keyword evidence="4" id="KW-1185">Reference proteome</keyword>
<dbReference type="GO" id="GO:0015074">
    <property type="term" value="P:DNA integration"/>
    <property type="evidence" value="ECO:0007669"/>
    <property type="project" value="InterPro"/>
</dbReference>
<dbReference type="SUPFAM" id="SSF53098">
    <property type="entry name" value="Ribonuclease H-like"/>
    <property type="match status" value="1"/>
</dbReference>
<dbReference type="GO" id="GO:0003676">
    <property type="term" value="F:nucleic acid binding"/>
    <property type="evidence" value="ECO:0007669"/>
    <property type="project" value="InterPro"/>
</dbReference>
<evidence type="ECO:0000313" key="3">
    <source>
        <dbReference type="EMBL" id="EGZ45136.1"/>
    </source>
</evidence>
<protein>
    <submittedName>
        <fullName evidence="3">Transposase</fullName>
    </submittedName>
</protein>
<proteinExistence type="predicted"/>
<dbReference type="Proteomes" id="UP000005336">
    <property type="component" value="Unassembled WGS sequence"/>
</dbReference>
<dbReference type="OrthoDB" id="5439087at2"/>
<accession>G4CRI5</accession>
<evidence type="ECO:0000256" key="1">
    <source>
        <dbReference type="SAM" id="MobiDB-lite"/>
    </source>
</evidence>
<dbReference type="AlphaFoldDB" id="G4CRI5"/>
<comment type="caution">
    <text evidence="3">The sequence shown here is derived from an EMBL/GenBank/DDBJ whole genome shotgun (WGS) entry which is preliminary data.</text>
</comment>
<dbReference type="PATRIC" id="fig|1030841.3.peg.1686"/>
<dbReference type="EMBL" id="AGAZ01000061">
    <property type="protein sequence ID" value="EGZ45136.1"/>
    <property type="molecule type" value="Genomic_DNA"/>
</dbReference>
<feature type="compositionally biased region" description="Polar residues" evidence="1">
    <location>
        <begin position="603"/>
        <end position="617"/>
    </location>
</feature>
<dbReference type="PANTHER" id="PTHR35004">
    <property type="entry name" value="TRANSPOSASE RV3428C-RELATED"/>
    <property type="match status" value="1"/>
</dbReference>
<dbReference type="InterPro" id="IPR012337">
    <property type="entry name" value="RNaseH-like_sf"/>
</dbReference>
<organism evidence="3 4">
    <name type="scientific">Neisseria wadsworthii 9715</name>
    <dbReference type="NCBI Taxonomy" id="1030841"/>
    <lineage>
        <taxon>Bacteria</taxon>
        <taxon>Pseudomonadati</taxon>
        <taxon>Pseudomonadota</taxon>
        <taxon>Betaproteobacteria</taxon>
        <taxon>Neisseriales</taxon>
        <taxon>Neisseriaceae</taxon>
        <taxon>Neisseria</taxon>
    </lineage>
</organism>
<dbReference type="InterPro" id="IPR009057">
    <property type="entry name" value="Homeodomain-like_sf"/>
</dbReference>
<name>G4CRI5_9NEIS</name>
<feature type="region of interest" description="Disordered" evidence="1">
    <location>
        <begin position="585"/>
        <end position="618"/>
    </location>
</feature>
<evidence type="ECO:0000313" key="4">
    <source>
        <dbReference type="Proteomes" id="UP000005336"/>
    </source>
</evidence>
<dbReference type="PANTHER" id="PTHR35004:SF6">
    <property type="entry name" value="TRANSPOSASE"/>
    <property type="match status" value="1"/>
</dbReference>
<evidence type="ECO:0000259" key="2">
    <source>
        <dbReference type="PROSITE" id="PS50994"/>
    </source>
</evidence>
<dbReference type="InterPro" id="IPR001584">
    <property type="entry name" value="Integrase_cat-core"/>
</dbReference>
<dbReference type="RefSeq" id="WP_009116836.1">
    <property type="nucleotide sequence ID" value="NZ_JH165159.1"/>
</dbReference>
<dbReference type="Gene3D" id="3.30.420.10">
    <property type="entry name" value="Ribonuclease H-like superfamily/Ribonuclease H"/>
    <property type="match status" value="1"/>
</dbReference>